<evidence type="ECO:0000313" key="7">
    <source>
        <dbReference type="EMBL" id="MTV47368.1"/>
    </source>
</evidence>
<comment type="cofactor">
    <cofactor evidence="1">
        <name>FMN</name>
        <dbReference type="ChEBI" id="CHEBI:58210"/>
    </cofactor>
</comment>
<evidence type="ECO:0000256" key="2">
    <source>
        <dbReference type="ARBA" id="ARBA00007118"/>
    </source>
</evidence>
<keyword evidence="8" id="KW-1185">Reference proteome</keyword>
<dbReference type="SUPFAM" id="SSF55469">
    <property type="entry name" value="FMN-dependent nitroreductase-like"/>
    <property type="match status" value="1"/>
</dbReference>
<feature type="domain" description="Nitroreductase" evidence="6">
    <location>
        <begin position="8"/>
        <end position="64"/>
    </location>
</feature>
<dbReference type="CDD" id="cd20609">
    <property type="entry name" value="nitroreductase"/>
    <property type="match status" value="1"/>
</dbReference>
<dbReference type="Pfam" id="PF00881">
    <property type="entry name" value="Nitroreductase"/>
    <property type="match status" value="1"/>
</dbReference>
<dbReference type="InterPro" id="IPR029479">
    <property type="entry name" value="Nitroreductase"/>
</dbReference>
<evidence type="ECO:0000256" key="1">
    <source>
        <dbReference type="ARBA" id="ARBA00001917"/>
    </source>
</evidence>
<protein>
    <submittedName>
        <fullName evidence="7">Nitroreductase</fullName>
    </submittedName>
</protein>
<keyword evidence="4" id="KW-0288">FMN</keyword>
<reference evidence="7 8" key="1">
    <citation type="submission" date="2019-11" db="EMBL/GenBank/DDBJ databases">
        <title>Whole-genome sequence of a the green, strictly anaerobic photosynthetic bacterium Heliobacillus mobilis DSM 6151.</title>
        <authorList>
            <person name="Kyndt J.A."/>
            <person name="Meyer T.E."/>
        </authorList>
    </citation>
    <scope>NUCLEOTIDE SEQUENCE [LARGE SCALE GENOMIC DNA]</scope>
    <source>
        <strain evidence="7 8">DSM 6151</strain>
    </source>
</reference>
<keyword evidence="5" id="KW-0560">Oxidoreductase</keyword>
<dbReference type="GO" id="GO:0016491">
    <property type="term" value="F:oxidoreductase activity"/>
    <property type="evidence" value="ECO:0007669"/>
    <property type="project" value="UniProtKB-KW"/>
</dbReference>
<dbReference type="AlphaFoldDB" id="A0A6I3SAU7"/>
<dbReference type="InterPro" id="IPR000415">
    <property type="entry name" value="Nitroreductase-like"/>
</dbReference>
<evidence type="ECO:0000259" key="6">
    <source>
        <dbReference type="Pfam" id="PF00881"/>
    </source>
</evidence>
<dbReference type="Gene3D" id="3.40.109.10">
    <property type="entry name" value="NADH Oxidase"/>
    <property type="match status" value="1"/>
</dbReference>
<keyword evidence="3" id="KW-0285">Flavoprotein</keyword>
<dbReference type="OrthoDB" id="9812105at2"/>
<dbReference type="PANTHER" id="PTHR43673">
    <property type="entry name" value="NAD(P)H NITROREDUCTASE YDGI-RELATED"/>
    <property type="match status" value="1"/>
</dbReference>
<name>A0A6I3SAU7_HELMO</name>
<dbReference type="PANTHER" id="PTHR43673:SF2">
    <property type="entry name" value="NITROREDUCTASE"/>
    <property type="match status" value="1"/>
</dbReference>
<dbReference type="RefSeq" id="WP_155474501.1">
    <property type="nucleotide sequence ID" value="NZ_WNKU01000001.1"/>
</dbReference>
<dbReference type="EMBL" id="WNKU01000001">
    <property type="protein sequence ID" value="MTV47368.1"/>
    <property type="molecule type" value="Genomic_DNA"/>
</dbReference>
<dbReference type="Proteomes" id="UP000430670">
    <property type="component" value="Unassembled WGS sequence"/>
</dbReference>
<comment type="caution">
    <text evidence="7">The sequence shown here is derived from an EMBL/GenBank/DDBJ whole genome shotgun (WGS) entry which is preliminary data.</text>
</comment>
<gene>
    <name evidence="7" type="ORF">GJ688_00045</name>
</gene>
<sequence length="173" mass="19716">MGFLEIAKKRYSCRNFLPNPVEKEKLNQILEAARVAPTGANKQPYKLLVVQETEGQEKLKKAAKTYGAPLSIIVCGDHSKVWVRPFDQKNILDIDASIVTDHMMLQATELGLDSVWICYFNPIVLREEFNIPAGYEAINILAIGYSAEEAQSPDRHEKTRRPLQEMVCYEEFK</sequence>
<evidence type="ECO:0000256" key="5">
    <source>
        <dbReference type="ARBA" id="ARBA00023002"/>
    </source>
</evidence>
<accession>A0A6I3SAU7</accession>
<evidence type="ECO:0000256" key="3">
    <source>
        <dbReference type="ARBA" id="ARBA00022630"/>
    </source>
</evidence>
<evidence type="ECO:0000313" key="8">
    <source>
        <dbReference type="Proteomes" id="UP000430670"/>
    </source>
</evidence>
<evidence type="ECO:0000256" key="4">
    <source>
        <dbReference type="ARBA" id="ARBA00022643"/>
    </source>
</evidence>
<proteinExistence type="inferred from homology"/>
<comment type="similarity">
    <text evidence="2">Belongs to the nitroreductase family.</text>
</comment>
<organism evidence="7 8">
    <name type="scientific">Heliobacterium mobile</name>
    <name type="common">Heliobacillus mobilis</name>
    <dbReference type="NCBI Taxonomy" id="28064"/>
    <lineage>
        <taxon>Bacteria</taxon>
        <taxon>Bacillati</taxon>
        <taxon>Bacillota</taxon>
        <taxon>Clostridia</taxon>
        <taxon>Eubacteriales</taxon>
        <taxon>Heliobacteriaceae</taxon>
        <taxon>Heliobacterium</taxon>
    </lineage>
</organism>